<comment type="caution">
    <text evidence="1">The sequence shown here is derived from an EMBL/GenBank/DDBJ whole genome shotgun (WGS) entry which is preliminary data.</text>
</comment>
<gene>
    <name evidence="1" type="ORF">F5144DRAFT_553089</name>
</gene>
<sequence>MSDNRKDSHKATAVRSQQITGNDERSSHSIQAMADSIQVATEECKGRETEGSGSFSRVMRVGEHRVLVLSPTEVVRIANGLLLMVGQHSKKTLGRITLQFPGLQVAALGERVNISSVYTSMSWDHESQITGDERREYNCGRVLRFVLGYYWALAHFSMAWASVQVLDPNILFAEWQGNGRRYARMREFIKAVPVVQCTEGAWLEDETVVAEGRRLISQMSCLASDGA</sequence>
<protein>
    <submittedName>
        <fullName evidence="1">Uncharacterized protein</fullName>
    </submittedName>
</protein>
<organism evidence="1 2">
    <name type="scientific">Chaetomium tenue</name>
    <dbReference type="NCBI Taxonomy" id="1854479"/>
    <lineage>
        <taxon>Eukaryota</taxon>
        <taxon>Fungi</taxon>
        <taxon>Dikarya</taxon>
        <taxon>Ascomycota</taxon>
        <taxon>Pezizomycotina</taxon>
        <taxon>Sordariomycetes</taxon>
        <taxon>Sordariomycetidae</taxon>
        <taxon>Sordariales</taxon>
        <taxon>Chaetomiaceae</taxon>
        <taxon>Chaetomium</taxon>
    </lineage>
</organism>
<accession>A0ACB7PK59</accession>
<evidence type="ECO:0000313" key="2">
    <source>
        <dbReference type="Proteomes" id="UP000724584"/>
    </source>
</evidence>
<dbReference type="Proteomes" id="UP000724584">
    <property type="component" value="Unassembled WGS sequence"/>
</dbReference>
<evidence type="ECO:0000313" key="1">
    <source>
        <dbReference type="EMBL" id="KAH6649461.1"/>
    </source>
</evidence>
<reference evidence="1 2" key="1">
    <citation type="journal article" date="2021" name="Nat. Commun.">
        <title>Genetic determinants of endophytism in the Arabidopsis root mycobiome.</title>
        <authorList>
            <person name="Mesny F."/>
            <person name="Miyauchi S."/>
            <person name="Thiergart T."/>
            <person name="Pickel B."/>
            <person name="Atanasova L."/>
            <person name="Karlsson M."/>
            <person name="Huettel B."/>
            <person name="Barry K.W."/>
            <person name="Haridas S."/>
            <person name="Chen C."/>
            <person name="Bauer D."/>
            <person name="Andreopoulos W."/>
            <person name="Pangilinan J."/>
            <person name="LaButti K."/>
            <person name="Riley R."/>
            <person name="Lipzen A."/>
            <person name="Clum A."/>
            <person name="Drula E."/>
            <person name="Henrissat B."/>
            <person name="Kohler A."/>
            <person name="Grigoriev I.V."/>
            <person name="Martin F.M."/>
            <person name="Hacquard S."/>
        </authorList>
    </citation>
    <scope>NUCLEOTIDE SEQUENCE [LARGE SCALE GENOMIC DNA]</scope>
    <source>
        <strain evidence="1 2">MPI-SDFR-AT-0079</strain>
    </source>
</reference>
<name>A0ACB7PK59_9PEZI</name>
<proteinExistence type="predicted"/>
<keyword evidence="2" id="KW-1185">Reference proteome</keyword>
<dbReference type="EMBL" id="JAGIZQ010000001">
    <property type="protein sequence ID" value="KAH6649461.1"/>
    <property type="molecule type" value="Genomic_DNA"/>
</dbReference>